<name>A0A1B3B9G8_9GAMM</name>
<dbReference type="Proteomes" id="UP000094147">
    <property type="component" value="Chromosome"/>
</dbReference>
<accession>A0A1B3B9G8</accession>
<dbReference type="EMBL" id="CP012418">
    <property type="protein sequence ID" value="AOE49441.1"/>
    <property type="molecule type" value="Genomic_DNA"/>
</dbReference>
<dbReference type="AlphaFoldDB" id="A0A1B3B9G8"/>
<keyword evidence="1" id="KW-0812">Transmembrane</keyword>
<dbReference type="InterPro" id="IPR010384">
    <property type="entry name" value="MtfA_fam"/>
</dbReference>
<dbReference type="PANTHER" id="PTHR30164">
    <property type="entry name" value="MTFA PEPTIDASE"/>
    <property type="match status" value="1"/>
</dbReference>
<dbReference type="InterPro" id="IPR042252">
    <property type="entry name" value="MtfA_N"/>
</dbReference>
<dbReference type="GO" id="GO:0005829">
    <property type="term" value="C:cytosol"/>
    <property type="evidence" value="ECO:0007669"/>
    <property type="project" value="TreeGrafter"/>
</dbReference>
<dbReference type="Gene3D" id="1.10.472.150">
    <property type="entry name" value="Glucose-regulated metallo-peptidase M90, N-terminal domain"/>
    <property type="match status" value="1"/>
</dbReference>
<keyword evidence="1" id="KW-1133">Transmembrane helix</keyword>
<dbReference type="InterPro" id="IPR024079">
    <property type="entry name" value="MetalloPept_cat_dom_sf"/>
</dbReference>
<proteinExistence type="predicted"/>
<keyword evidence="1" id="KW-0472">Membrane</keyword>
<gene>
    <name evidence="2" type="ORF">KS2013_717</name>
</gene>
<organism evidence="2 3">
    <name type="scientific">Kangiella sediminilitoris</name>
    <dbReference type="NCBI Taxonomy" id="1144748"/>
    <lineage>
        <taxon>Bacteria</taxon>
        <taxon>Pseudomonadati</taxon>
        <taxon>Pseudomonadota</taxon>
        <taxon>Gammaproteobacteria</taxon>
        <taxon>Kangiellales</taxon>
        <taxon>Kangiellaceae</taxon>
        <taxon>Kangiella</taxon>
    </lineage>
</organism>
<dbReference type="Gene3D" id="3.40.390.10">
    <property type="entry name" value="Collagenase (Catalytic Domain)"/>
    <property type="match status" value="1"/>
</dbReference>
<dbReference type="CDD" id="cd20169">
    <property type="entry name" value="Peptidase_M90_mtfA"/>
    <property type="match status" value="1"/>
</dbReference>
<dbReference type="KEGG" id="ksd:KS2013_717"/>
<dbReference type="GO" id="GO:0004177">
    <property type="term" value="F:aminopeptidase activity"/>
    <property type="evidence" value="ECO:0007669"/>
    <property type="project" value="TreeGrafter"/>
</dbReference>
<sequence>MLEIYFNSPILVVNPTDKALQSKIAMLPLYIFLFVCAGLIVWIATSNYRKRKKRQLISSEPFPKEWRQILRKNLSFFYKIPSDLQLQLKDKMKIFLSEKEFIGHQGQEITEEVRVTIAAQACLLLLNRPTDFYPFLKTISVYPAAFITNRATQDSSGVHQRDSRVLLGESWNRGKVILSWQDSAQGAADFEDGHNLVIHEFAHQLDGESGVTNGAPPLTQEQDYDTWSQVLSSEFEDLRQQAQKGERTLIDHYGATNPAEFFAVASEVFFEKPAELKKRHSKLYAQLQKYYSVDPSAWV</sequence>
<evidence type="ECO:0000313" key="3">
    <source>
        <dbReference type="Proteomes" id="UP000094147"/>
    </source>
</evidence>
<dbReference type="PANTHER" id="PTHR30164:SF2">
    <property type="entry name" value="PROTEIN MTFA"/>
    <property type="match status" value="1"/>
</dbReference>
<dbReference type="SUPFAM" id="SSF55486">
    <property type="entry name" value="Metalloproteases ('zincins'), catalytic domain"/>
    <property type="match status" value="1"/>
</dbReference>
<evidence type="ECO:0008006" key="4">
    <source>
        <dbReference type="Google" id="ProtNLM"/>
    </source>
</evidence>
<reference evidence="3" key="1">
    <citation type="submission" date="2015-08" db="EMBL/GenBank/DDBJ databases">
        <authorList>
            <person name="Kim K.M."/>
        </authorList>
    </citation>
    <scope>NUCLEOTIDE SEQUENCE [LARGE SCALE GENOMIC DNA]</scope>
    <source>
        <strain evidence="3">KCTC 23892</strain>
    </source>
</reference>
<keyword evidence="3" id="KW-1185">Reference proteome</keyword>
<evidence type="ECO:0000313" key="2">
    <source>
        <dbReference type="EMBL" id="AOE49441.1"/>
    </source>
</evidence>
<evidence type="ECO:0000256" key="1">
    <source>
        <dbReference type="SAM" id="Phobius"/>
    </source>
</evidence>
<dbReference type="STRING" id="1144748.KS2013_717"/>
<dbReference type="GO" id="GO:0008237">
    <property type="term" value="F:metallopeptidase activity"/>
    <property type="evidence" value="ECO:0007669"/>
    <property type="project" value="InterPro"/>
</dbReference>
<feature type="transmembrane region" description="Helical" evidence="1">
    <location>
        <begin position="24"/>
        <end position="44"/>
    </location>
</feature>
<dbReference type="Pfam" id="PF06167">
    <property type="entry name" value="Peptidase_M90"/>
    <property type="match status" value="1"/>
</dbReference>
<protein>
    <recommendedName>
        <fullName evidence="4">Zinc-dependent peptidase</fullName>
    </recommendedName>
</protein>